<feature type="transmembrane region" description="Helical" evidence="6">
    <location>
        <begin position="93"/>
        <end position="114"/>
    </location>
</feature>
<evidence type="ECO:0000313" key="9">
    <source>
        <dbReference type="Proteomes" id="UP000323567"/>
    </source>
</evidence>
<dbReference type="AlphaFoldDB" id="A0A5B3G3X5"/>
<feature type="transmembrane region" description="Helical" evidence="6">
    <location>
        <begin position="183"/>
        <end position="201"/>
    </location>
</feature>
<evidence type="ECO:0000256" key="6">
    <source>
        <dbReference type="SAM" id="Phobius"/>
    </source>
</evidence>
<dbReference type="Gene3D" id="1.10.3730.20">
    <property type="match status" value="1"/>
</dbReference>
<dbReference type="EMBL" id="VVXK01000015">
    <property type="protein sequence ID" value="KAA2368275.1"/>
    <property type="molecule type" value="Genomic_DNA"/>
</dbReference>
<comment type="similarity">
    <text evidence="2">Belongs to the EamA transporter family.</text>
</comment>
<dbReference type="Pfam" id="PF00892">
    <property type="entry name" value="EamA"/>
    <property type="match status" value="2"/>
</dbReference>
<feature type="transmembrane region" description="Helical" evidence="6">
    <location>
        <begin position="269"/>
        <end position="287"/>
    </location>
</feature>
<dbReference type="InterPro" id="IPR050638">
    <property type="entry name" value="AA-Vitamin_Transporters"/>
</dbReference>
<dbReference type="Proteomes" id="UP000323567">
    <property type="component" value="Unassembled WGS sequence"/>
</dbReference>
<dbReference type="RefSeq" id="WP_149887549.1">
    <property type="nucleotide sequence ID" value="NZ_AP031448.1"/>
</dbReference>
<evidence type="ECO:0000256" key="1">
    <source>
        <dbReference type="ARBA" id="ARBA00004141"/>
    </source>
</evidence>
<organism evidence="8 9">
    <name type="scientific">Alistipes shahii</name>
    <dbReference type="NCBI Taxonomy" id="328814"/>
    <lineage>
        <taxon>Bacteria</taxon>
        <taxon>Pseudomonadati</taxon>
        <taxon>Bacteroidota</taxon>
        <taxon>Bacteroidia</taxon>
        <taxon>Bacteroidales</taxon>
        <taxon>Rikenellaceae</taxon>
        <taxon>Alistipes</taxon>
    </lineage>
</organism>
<feature type="transmembrane region" description="Helical" evidence="6">
    <location>
        <begin position="121"/>
        <end position="140"/>
    </location>
</feature>
<evidence type="ECO:0000259" key="7">
    <source>
        <dbReference type="Pfam" id="PF00892"/>
    </source>
</evidence>
<feature type="transmembrane region" description="Helical" evidence="6">
    <location>
        <begin position="9"/>
        <end position="33"/>
    </location>
</feature>
<dbReference type="SUPFAM" id="SSF103481">
    <property type="entry name" value="Multidrug resistance efflux transporter EmrE"/>
    <property type="match status" value="2"/>
</dbReference>
<name>A0A5B3G3X5_9BACT</name>
<evidence type="ECO:0000256" key="3">
    <source>
        <dbReference type="ARBA" id="ARBA00022692"/>
    </source>
</evidence>
<sequence>MISERSRGYVLGAIAAASYGLNPLFALPLYGAGLGVDSVLFYRYVLAVVMLGALMLFRRQSFALRRRDVLPLAAMGVLFSVSSLLLFESYNLMDAGIASTILFVYPVMVAVIMAVGFRERVTAATVVSIALACGGISLLYKGGDGATLNLAGVVLVFLSALSYAVWIVAVNRSSLKDLPTEKLTFYCLVFGSLVYVVRLRGCADLQPVPSSLMWVNAVALALFPTIVSLVAMAGAIRRIGSTPTAILGALEPVTALFFGVAVFGERFTLRIGTGVLLILVAVTLIIAGKSIRIPTSVTHLARWMARPRLPRWAVRWARRLPLPRIRRTR</sequence>
<feature type="domain" description="EamA" evidence="7">
    <location>
        <begin position="151"/>
        <end position="286"/>
    </location>
</feature>
<keyword evidence="4 6" id="KW-1133">Transmembrane helix</keyword>
<proteinExistence type="inferred from homology"/>
<feature type="transmembrane region" description="Helical" evidence="6">
    <location>
        <begin position="146"/>
        <end position="171"/>
    </location>
</feature>
<evidence type="ECO:0000256" key="5">
    <source>
        <dbReference type="ARBA" id="ARBA00023136"/>
    </source>
</evidence>
<evidence type="ECO:0000256" key="2">
    <source>
        <dbReference type="ARBA" id="ARBA00007362"/>
    </source>
</evidence>
<feature type="transmembrane region" description="Helical" evidence="6">
    <location>
        <begin position="213"/>
        <end position="233"/>
    </location>
</feature>
<feature type="domain" description="EamA" evidence="7">
    <location>
        <begin position="7"/>
        <end position="140"/>
    </location>
</feature>
<feature type="transmembrane region" description="Helical" evidence="6">
    <location>
        <begin position="69"/>
        <end position="87"/>
    </location>
</feature>
<feature type="transmembrane region" description="Helical" evidence="6">
    <location>
        <begin position="39"/>
        <end position="57"/>
    </location>
</feature>
<evidence type="ECO:0000256" key="4">
    <source>
        <dbReference type="ARBA" id="ARBA00022989"/>
    </source>
</evidence>
<dbReference type="InterPro" id="IPR037185">
    <property type="entry name" value="EmrE-like"/>
</dbReference>
<keyword evidence="3 6" id="KW-0812">Transmembrane</keyword>
<keyword evidence="5 6" id="KW-0472">Membrane</keyword>
<evidence type="ECO:0000313" key="8">
    <source>
        <dbReference type="EMBL" id="KAA2368275.1"/>
    </source>
</evidence>
<dbReference type="PANTHER" id="PTHR32322">
    <property type="entry name" value="INNER MEMBRANE TRANSPORTER"/>
    <property type="match status" value="1"/>
</dbReference>
<dbReference type="GO" id="GO:0016020">
    <property type="term" value="C:membrane"/>
    <property type="evidence" value="ECO:0007669"/>
    <property type="project" value="UniProtKB-SubCell"/>
</dbReference>
<gene>
    <name evidence="8" type="ORF">F2Y13_10480</name>
</gene>
<comment type="subcellular location">
    <subcellularLocation>
        <location evidence="1">Membrane</location>
        <topology evidence="1">Multi-pass membrane protein</topology>
    </subcellularLocation>
</comment>
<accession>A0A5B3G3X5</accession>
<dbReference type="InterPro" id="IPR000620">
    <property type="entry name" value="EamA_dom"/>
</dbReference>
<feature type="transmembrane region" description="Helical" evidence="6">
    <location>
        <begin position="245"/>
        <end position="263"/>
    </location>
</feature>
<dbReference type="PANTHER" id="PTHR32322:SF2">
    <property type="entry name" value="EAMA DOMAIN-CONTAINING PROTEIN"/>
    <property type="match status" value="1"/>
</dbReference>
<reference evidence="8 9" key="1">
    <citation type="journal article" date="2019" name="Nat. Med.">
        <title>A library of human gut bacterial isolates paired with longitudinal multiomics data enables mechanistic microbiome research.</title>
        <authorList>
            <person name="Poyet M."/>
            <person name="Groussin M."/>
            <person name="Gibbons S.M."/>
            <person name="Avila-Pacheco J."/>
            <person name="Jiang X."/>
            <person name="Kearney S.M."/>
            <person name="Perrotta A.R."/>
            <person name="Berdy B."/>
            <person name="Zhao S."/>
            <person name="Lieberman T.D."/>
            <person name="Swanson P.K."/>
            <person name="Smith M."/>
            <person name="Roesemann S."/>
            <person name="Alexander J.E."/>
            <person name="Rich S.A."/>
            <person name="Livny J."/>
            <person name="Vlamakis H."/>
            <person name="Clish C."/>
            <person name="Bullock K."/>
            <person name="Deik A."/>
            <person name="Scott J."/>
            <person name="Pierce K.A."/>
            <person name="Xavier R.J."/>
            <person name="Alm E.J."/>
        </authorList>
    </citation>
    <scope>NUCLEOTIDE SEQUENCE [LARGE SCALE GENOMIC DNA]</scope>
    <source>
        <strain evidence="8 9">BIOML-A2</strain>
    </source>
</reference>
<dbReference type="GeneID" id="92758272"/>
<comment type="caution">
    <text evidence="8">The sequence shown here is derived from an EMBL/GenBank/DDBJ whole genome shotgun (WGS) entry which is preliminary data.</text>
</comment>
<protein>
    <submittedName>
        <fullName evidence="8">DMT family transporter</fullName>
    </submittedName>
</protein>